<evidence type="ECO:0008006" key="12">
    <source>
        <dbReference type="Google" id="ProtNLM"/>
    </source>
</evidence>
<keyword evidence="6 8" id="KW-0408">Iron</keyword>
<dbReference type="Gene3D" id="1.10.630.10">
    <property type="entry name" value="Cytochrome P450"/>
    <property type="match status" value="1"/>
</dbReference>
<keyword evidence="7" id="KW-0503">Monooxygenase</keyword>
<evidence type="ECO:0000313" key="10">
    <source>
        <dbReference type="EnsemblMetazoa" id="tetur20g00830.1"/>
    </source>
</evidence>
<sequence length="516" mass="59396">MLLKSYSTNYIDLLIKILLINFVVFILIKLISLIRSVKRYQTFAQKKGNILFGNLFEVLPIFGDKTHLVRSTLERYAKDFGQIGYGVFWLSWFPVIGVIDYQRTQEILAKPSILEKGFPFEYLRYFIGDGILCSSASKWKERKRMIRPKFTAASVSNFVPTVTLKGQLLLKKLESVEGTCVDVTKFVSLTSLSILIKITLATDVDEERLVSLDESLKCFIKGTLFRTINPFLWPDWSHSLYGCLTGLNSKIEQVDLLVKEAILNYLVSKTESQPENGKFVYRAALDESIMVYLFDQILNETESVDQAIEATVEEMKTLFIAGYDGPNNALVWLIYVLGLNNDVQEKIYQEVADFDEHLVDLDVIKQWTYTEQCVKEILRLFPPAPFASRLVTEDEPFNDKVLPKGAFIFFSIYSIHRDERIYSNATKFDPDRFEQSNASSLPSGSYIPFGLRPRDCIGQRFAMVQMKLLVALLVKHFQIKSTKPFEEIGQEIDFTLKPTEPLYAFFNKRKNELYFS</sequence>
<dbReference type="AlphaFoldDB" id="T1KSU1"/>
<gene>
    <name evidence="10" type="primary">107366931</name>
</gene>
<dbReference type="KEGG" id="tut:107366931"/>
<dbReference type="Proteomes" id="UP000015104">
    <property type="component" value="Unassembled WGS sequence"/>
</dbReference>
<keyword evidence="11" id="KW-1185">Reference proteome</keyword>
<dbReference type="PRINTS" id="PR00463">
    <property type="entry name" value="EP450I"/>
</dbReference>
<accession>T1KSU1</accession>
<name>T1KSU1_TETUR</name>
<keyword evidence="3 8" id="KW-0349">Heme</keyword>
<dbReference type="InterPro" id="IPR001128">
    <property type="entry name" value="Cyt_P450"/>
</dbReference>
<dbReference type="InterPro" id="IPR002401">
    <property type="entry name" value="Cyt_P450_E_grp-I"/>
</dbReference>
<evidence type="ECO:0000256" key="6">
    <source>
        <dbReference type="ARBA" id="ARBA00023004"/>
    </source>
</evidence>
<dbReference type="GO" id="GO:0004497">
    <property type="term" value="F:monooxygenase activity"/>
    <property type="evidence" value="ECO:0007669"/>
    <property type="project" value="UniProtKB-KW"/>
</dbReference>
<reference evidence="11" key="1">
    <citation type="submission" date="2011-08" db="EMBL/GenBank/DDBJ databases">
        <authorList>
            <person name="Rombauts S."/>
        </authorList>
    </citation>
    <scope>NUCLEOTIDE SEQUENCE</scope>
    <source>
        <strain evidence="11">London</strain>
    </source>
</reference>
<keyword evidence="9" id="KW-0812">Transmembrane</keyword>
<comment type="cofactor">
    <cofactor evidence="1 8">
        <name>heme</name>
        <dbReference type="ChEBI" id="CHEBI:30413"/>
    </cofactor>
</comment>
<dbReference type="GO" id="GO:0020037">
    <property type="term" value="F:heme binding"/>
    <property type="evidence" value="ECO:0007669"/>
    <property type="project" value="InterPro"/>
</dbReference>
<dbReference type="PRINTS" id="PR00385">
    <property type="entry name" value="P450"/>
</dbReference>
<dbReference type="PANTHER" id="PTHR24291">
    <property type="entry name" value="CYTOCHROME P450 FAMILY 4"/>
    <property type="match status" value="1"/>
</dbReference>
<proteinExistence type="inferred from homology"/>
<evidence type="ECO:0000256" key="8">
    <source>
        <dbReference type="PIRSR" id="PIRSR602401-1"/>
    </source>
</evidence>
<dbReference type="eggNOG" id="KOG0157">
    <property type="taxonomic scope" value="Eukaryota"/>
</dbReference>
<keyword evidence="4 8" id="KW-0479">Metal-binding</keyword>
<dbReference type="SUPFAM" id="SSF48264">
    <property type="entry name" value="Cytochrome P450"/>
    <property type="match status" value="1"/>
</dbReference>
<dbReference type="InterPro" id="IPR036396">
    <property type="entry name" value="Cyt_P450_sf"/>
</dbReference>
<dbReference type="GO" id="GO:0005506">
    <property type="term" value="F:iron ion binding"/>
    <property type="evidence" value="ECO:0007669"/>
    <property type="project" value="InterPro"/>
</dbReference>
<dbReference type="InterPro" id="IPR050196">
    <property type="entry name" value="Cytochrome_P450_Monoox"/>
</dbReference>
<evidence type="ECO:0000256" key="7">
    <source>
        <dbReference type="ARBA" id="ARBA00023033"/>
    </source>
</evidence>
<feature type="binding site" description="axial binding residue" evidence="8">
    <location>
        <position position="456"/>
    </location>
    <ligand>
        <name>heme</name>
        <dbReference type="ChEBI" id="CHEBI:30413"/>
    </ligand>
    <ligandPart>
        <name>Fe</name>
        <dbReference type="ChEBI" id="CHEBI:18248"/>
    </ligandPart>
</feature>
<comment type="similarity">
    <text evidence="2">Belongs to the cytochrome P450 family.</text>
</comment>
<dbReference type="HOGENOM" id="CLU_001570_5_1_1"/>
<organism evidence="10 11">
    <name type="scientific">Tetranychus urticae</name>
    <name type="common">Two-spotted spider mite</name>
    <dbReference type="NCBI Taxonomy" id="32264"/>
    <lineage>
        <taxon>Eukaryota</taxon>
        <taxon>Metazoa</taxon>
        <taxon>Ecdysozoa</taxon>
        <taxon>Arthropoda</taxon>
        <taxon>Chelicerata</taxon>
        <taxon>Arachnida</taxon>
        <taxon>Acari</taxon>
        <taxon>Acariformes</taxon>
        <taxon>Trombidiformes</taxon>
        <taxon>Prostigmata</taxon>
        <taxon>Eleutherengona</taxon>
        <taxon>Raphignathae</taxon>
        <taxon>Tetranychoidea</taxon>
        <taxon>Tetranychidae</taxon>
        <taxon>Tetranychus</taxon>
    </lineage>
</organism>
<evidence type="ECO:0000256" key="5">
    <source>
        <dbReference type="ARBA" id="ARBA00023002"/>
    </source>
</evidence>
<dbReference type="EMBL" id="CAEY01000509">
    <property type="status" value="NOT_ANNOTATED_CDS"/>
    <property type="molecule type" value="Genomic_DNA"/>
</dbReference>
<feature type="transmembrane region" description="Helical" evidence="9">
    <location>
        <begin position="83"/>
        <end position="102"/>
    </location>
</feature>
<dbReference type="OMA" id="MDIMGER"/>
<reference evidence="10" key="2">
    <citation type="submission" date="2015-06" db="UniProtKB">
        <authorList>
            <consortium name="EnsemblMetazoa"/>
        </authorList>
    </citation>
    <scope>IDENTIFICATION</scope>
</reference>
<evidence type="ECO:0000256" key="9">
    <source>
        <dbReference type="SAM" id="Phobius"/>
    </source>
</evidence>
<keyword evidence="9" id="KW-1133">Transmembrane helix</keyword>
<evidence type="ECO:0000256" key="4">
    <source>
        <dbReference type="ARBA" id="ARBA00022723"/>
    </source>
</evidence>
<evidence type="ECO:0000256" key="3">
    <source>
        <dbReference type="ARBA" id="ARBA00022617"/>
    </source>
</evidence>
<evidence type="ECO:0000313" key="11">
    <source>
        <dbReference type="Proteomes" id="UP000015104"/>
    </source>
</evidence>
<evidence type="ECO:0000256" key="1">
    <source>
        <dbReference type="ARBA" id="ARBA00001971"/>
    </source>
</evidence>
<protein>
    <recommendedName>
        <fullName evidence="12">Cytochrome P450</fullName>
    </recommendedName>
</protein>
<dbReference type="EnsemblMetazoa" id="tetur20g00830.1">
    <property type="protein sequence ID" value="tetur20g00830.1"/>
    <property type="gene ID" value="tetur20g00830"/>
</dbReference>
<dbReference type="GO" id="GO:0016705">
    <property type="term" value="F:oxidoreductase activity, acting on paired donors, with incorporation or reduction of molecular oxygen"/>
    <property type="evidence" value="ECO:0007669"/>
    <property type="project" value="InterPro"/>
</dbReference>
<feature type="transmembrane region" description="Helical" evidence="9">
    <location>
        <begin position="13"/>
        <end position="31"/>
    </location>
</feature>
<keyword evidence="5" id="KW-0560">Oxidoreductase</keyword>
<evidence type="ECO:0000256" key="2">
    <source>
        <dbReference type="ARBA" id="ARBA00010617"/>
    </source>
</evidence>
<keyword evidence="9" id="KW-0472">Membrane</keyword>
<dbReference type="PANTHER" id="PTHR24291:SF50">
    <property type="entry name" value="BIFUNCTIONAL ALBAFLAVENONE MONOOXYGENASE_TERPENE SYNTHASE"/>
    <property type="match status" value="1"/>
</dbReference>
<dbReference type="Pfam" id="PF00067">
    <property type="entry name" value="p450"/>
    <property type="match status" value="1"/>
</dbReference>
<dbReference type="OrthoDB" id="2789670at2759"/>